<protein>
    <submittedName>
        <fullName evidence="2">Uncharacterized protein</fullName>
    </submittedName>
</protein>
<evidence type="ECO:0000313" key="3">
    <source>
        <dbReference type="Proteomes" id="UP001597463"/>
    </source>
</evidence>
<sequence>MIWISVLLSLLSLPLLWLVLPVLVMPPAAFVCGFIAFKRAVLLAPEPVGLFMGTLHALPMLLAVAVFALEAWLISTGYRA</sequence>
<keyword evidence="1" id="KW-0812">Transmembrane</keyword>
<dbReference type="RefSeq" id="WP_066469954.1">
    <property type="nucleotide sequence ID" value="NZ_BCNT01000001.1"/>
</dbReference>
<evidence type="ECO:0000256" key="1">
    <source>
        <dbReference type="SAM" id="Phobius"/>
    </source>
</evidence>
<reference evidence="3" key="1">
    <citation type="journal article" date="2019" name="Int. J. Syst. Evol. Microbiol.">
        <title>The Global Catalogue of Microorganisms (GCM) 10K type strain sequencing project: providing services to taxonomists for standard genome sequencing and annotation.</title>
        <authorList>
            <consortium name="The Broad Institute Genomics Platform"/>
            <consortium name="The Broad Institute Genome Sequencing Center for Infectious Disease"/>
            <person name="Wu L."/>
            <person name="Ma J."/>
        </authorList>
    </citation>
    <scope>NUCLEOTIDE SEQUENCE [LARGE SCALE GENOMIC DNA]</scope>
    <source>
        <strain evidence="3">TISTR 1906</strain>
    </source>
</reference>
<keyword evidence="1" id="KW-0472">Membrane</keyword>
<organism evidence="2 3">
    <name type="scientific">Comamonas terrae</name>
    <dbReference type="NCBI Taxonomy" id="673548"/>
    <lineage>
        <taxon>Bacteria</taxon>
        <taxon>Pseudomonadati</taxon>
        <taxon>Pseudomonadota</taxon>
        <taxon>Betaproteobacteria</taxon>
        <taxon>Burkholderiales</taxon>
        <taxon>Comamonadaceae</taxon>
        <taxon>Comamonas</taxon>
    </lineage>
</organism>
<accession>A0ABW5UKH5</accession>
<feature type="transmembrane region" description="Helical" evidence="1">
    <location>
        <begin position="49"/>
        <end position="74"/>
    </location>
</feature>
<dbReference type="Proteomes" id="UP001597463">
    <property type="component" value="Unassembled WGS sequence"/>
</dbReference>
<comment type="caution">
    <text evidence="2">The sequence shown here is derived from an EMBL/GenBank/DDBJ whole genome shotgun (WGS) entry which is preliminary data.</text>
</comment>
<proteinExistence type="predicted"/>
<keyword evidence="1" id="KW-1133">Transmembrane helix</keyword>
<evidence type="ECO:0000313" key="2">
    <source>
        <dbReference type="EMBL" id="MFD2754121.1"/>
    </source>
</evidence>
<gene>
    <name evidence="2" type="ORF">ACFSW6_08480</name>
</gene>
<name>A0ABW5UKH5_9BURK</name>
<keyword evidence="3" id="KW-1185">Reference proteome</keyword>
<dbReference type="EMBL" id="JBHUMV010000003">
    <property type="protein sequence ID" value="MFD2754121.1"/>
    <property type="molecule type" value="Genomic_DNA"/>
</dbReference>